<dbReference type="eggNOG" id="COG2370">
    <property type="taxonomic scope" value="Bacteria"/>
</dbReference>
<dbReference type="EMBL" id="CP000655">
    <property type="protein sequence ID" value="ABP34410.1"/>
    <property type="molecule type" value="Genomic_DNA"/>
</dbReference>
<accession>A4SY46</accession>
<feature type="transmembrane region" description="Helical" evidence="1">
    <location>
        <begin position="118"/>
        <end position="138"/>
    </location>
</feature>
<sequence>MNLHMKKISLVFTGLIGALSSNLVYAHPGHETSVSFLSGLMHPFSGFDHFLVIVLVGFWSAFMLKKIWLGPCVFILGMCLGVFSGLSNLPLNIFEFGIATSVIAMGLLLLVQRQYSNNAILSLIGCFGVFHGFAHAALFSNGSLGASLVARDMAGLILATGILHLSGALLVKLLRDKTAIFARVTGFASVIYGWVLISQLSFALLGGAST</sequence>
<feature type="transmembrane region" description="Helical" evidence="1">
    <location>
        <begin position="36"/>
        <end position="60"/>
    </location>
</feature>
<keyword evidence="3" id="KW-1185">Reference proteome</keyword>
<protein>
    <submittedName>
        <fullName evidence="2">HupE/UreJ protein</fullName>
    </submittedName>
</protein>
<feature type="transmembrane region" description="Helical" evidence="1">
    <location>
        <begin position="153"/>
        <end position="174"/>
    </location>
</feature>
<dbReference type="KEGG" id="pnu:Pnuc_1195"/>
<dbReference type="Pfam" id="PF04955">
    <property type="entry name" value="HupE_UreJ"/>
    <property type="match status" value="1"/>
</dbReference>
<evidence type="ECO:0000313" key="2">
    <source>
        <dbReference type="EMBL" id="ABP34410.1"/>
    </source>
</evidence>
<proteinExistence type="predicted"/>
<keyword evidence="1" id="KW-1133">Transmembrane helix</keyword>
<dbReference type="Proteomes" id="UP000000231">
    <property type="component" value="Chromosome"/>
</dbReference>
<gene>
    <name evidence="2" type="ordered locus">Pnuc_1195</name>
</gene>
<feature type="transmembrane region" description="Helical" evidence="1">
    <location>
        <begin position="67"/>
        <end position="87"/>
    </location>
</feature>
<dbReference type="PIRSF" id="PIRSF016919">
    <property type="entry name" value="HupE_UreJ"/>
    <property type="match status" value="1"/>
</dbReference>
<keyword evidence="1" id="KW-0812">Transmembrane</keyword>
<dbReference type="HOGENOM" id="CLU_088877_0_1_4"/>
<keyword evidence="1" id="KW-0472">Membrane</keyword>
<name>A4SY46_POLAQ</name>
<evidence type="ECO:0000313" key="3">
    <source>
        <dbReference type="Proteomes" id="UP000000231"/>
    </source>
</evidence>
<feature type="transmembrane region" description="Helical" evidence="1">
    <location>
        <begin position="93"/>
        <end position="111"/>
    </location>
</feature>
<reference evidence="2 3" key="1">
    <citation type="journal article" date="2012" name="Stand. Genomic Sci.">
        <title>Complete genome sequence of Polynucleobacter necessarius subsp. asymbioticus type strain (QLW-P1DMWA-1(T)).</title>
        <authorList>
            <person name="Meincke L."/>
            <person name="Copeland A."/>
            <person name="Lapidus A."/>
            <person name="Lucas S."/>
            <person name="Berry K.W."/>
            <person name="Del Rio T.G."/>
            <person name="Hammon N."/>
            <person name="Dalin E."/>
            <person name="Tice H."/>
            <person name="Pitluck S."/>
            <person name="Richardson P."/>
            <person name="Bruce D."/>
            <person name="Goodwin L."/>
            <person name="Han C."/>
            <person name="Tapia R."/>
            <person name="Detter J.C."/>
            <person name="Schmutz J."/>
            <person name="Brettin T."/>
            <person name="Larimer F."/>
            <person name="Land M."/>
            <person name="Hauser L."/>
            <person name="Kyrpides N.C."/>
            <person name="Ivanova N."/>
            <person name="Goker M."/>
            <person name="Woyke T."/>
            <person name="Wu Q.L."/>
            <person name="Pockl M."/>
            <person name="Hahn M.W."/>
            <person name="Klenk H.P."/>
        </authorList>
    </citation>
    <scope>NUCLEOTIDE SEQUENCE [LARGE SCALE GENOMIC DNA]</scope>
    <source>
        <strain evidence="3">DSM 18221 / CIP 109841 / QLW-P1DMWA-1</strain>
    </source>
</reference>
<evidence type="ECO:0000256" key="1">
    <source>
        <dbReference type="SAM" id="Phobius"/>
    </source>
</evidence>
<feature type="transmembrane region" description="Helical" evidence="1">
    <location>
        <begin position="186"/>
        <end position="208"/>
    </location>
</feature>
<organism evidence="2 3">
    <name type="scientific">Polynucleobacter asymbioticus (strain DSM 18221 / CIP 109841 / QLW-P1DMWA-1)</name>
    <name type="common">Polynucleobacter necessarius subsp. asymbioticus</name>
    <dbReference type="NCBI Taxonomy" id="312153"/>
    <lineage>
        <taxon>Bacteria</taxon>
        <taxon>Pseudomonadati</taxon>
        <taxon>Pseudomonadota</taxon>
        <taxon>Betaproteobacteria</taxon>
        <taxon>Burkholderiales</taxon>
        <taxon>Burkholderiaceae</taxon>
        <taxon>Polynucleobacter</taxon>
    </lineage>
</organism>
<dbReference type="InterPro" id="IPR007038">
    <property type="entry name" value="HupE_UreJ"/>
</dbReference>
<dbReference type="AlphaFoldDB" id="A4SY46"/>